<reference evidence="2 3" key="1">
    <citation type="submission" date="2019-08" db="EMBL/GenBank/DDBJ databases">
        <title>Whole genome sequencing of chitin degrading bacteria Chitinophaga pinensis YS16.</title>
        <authorList>
            <person name="Singh R.P."/>
            <person name="Manchanda G."/>
            <person name="Maurya I.K."/>
            <person name="Joshi N.K."/>
            <person name="Srivastava A.K."/>
        </authorList>
    </citation>
    <scope>NUCLEOTIDE SEQUENCE [LARGE SCALE GENOMIC DNA]</scope>
    <source>
        <strain evidence="2 3">YS-16</strain>
    </source>
</reference>
<dbReference type="RefSeq" id="WP_146304890.1">
    <property type="nucleotide sequence ID" value="NZ_VOHS01000007.1"/>
</dbReference>
<feature type="signal peptide" evidence="1">
    <location>
        <begin position="1"/>
        <end position="18"/>
    </location>
</feature>
<keyword evidence="3" id="KW-1185">Reference proteome</keyword>
<dbReference type="OrthoDB" id="711462at2"/>
<feature type="chain" id="PRO_5023132533" description="Lipoprotein" evidence="1">
    <location>
        <begin position="19"/>
        <end position="64"/>
    </location>
</feature>
<evidence type="ECO:0008006" key="4">
    <source>
        <dbReference type="Google" id="ProtNLM"/>
    </source>
</evidence>
<comment type="caution">
    <text evidence="2">The sequence shown here is derived from an EMBL/GenBank/DDBJ whole genome shotgun (WGS) entry which is preliminary data.</text>
</comment>
<keyword evidence="1" id="KW-0732">Signal</keyword>
<dbReference type="AlphaFoldDB" id="A0A5C6LVW6"/>
<evidence type="ECO:0000313" key="3">
    <source>
        <dbReference type="Proteomes" id="UP000318815"/>
    </source>
</evidence>
<organism evidence="2 3">
    <name type="scientific">Chitinophaga pinensis</name>
    <dbReference type="NCBI Taxonomy" id="79329"/>
    <lineage>
        <taxon>Bacteria</taxon>
        <taxon>Pseudomonadati</taxon>
        <taxon>Bacteroidota</taxon>
        <taxon>Chitinophagia</taxon>
        <taxon>Chitinophagales</taxon>
        <taxon>Chitinophagaceae</taxon>
        <taxon>Chitinophaga</taxon>
    </lineage>
</organism>
<dbReference type="EMBL" id="VOHS01000007">
    <property type="protein sequence ID" value="TWW00728.1"/>
    <property type="molecule type" value="Genomic_DNA"/>
</dbReference>
<sequence length="64" mass="6808">MKKTVLFLTLIIFSLSCGKDTGTALSGGCNYNGHPLNKGASGGCYYTNSSGNKVYVDRSYCNCL</sequence>
<dbReference type="Proteomes" id="UP000318815">
    <property type="component" value="Unassembled WGS sequence"/>
</dbReference>
<proteinExistence type="predicted"/>
<name>A0A5C6LVW6_9BACT</name>
<gene>
    <name evidence="2" type="ORF">FEF09_09510</name>
</gene>
<evidence type="ECO:0000313" key="2">
    <source>
        <dbReference type="EMBL" id="TWW00728.1"/>
    </source>
</evidence>
<evidence type="ECO:0000256" key="1">
    <source>
        <dbReference type="SAM" id="SignalP"/>
    </source>
</evidence>
<protein>
    <recommendedName>
        <fullName evidence="4">Lipoprotein</fullName>
    </recommendedName>
</protein>
<dbReference type="PROSITE" id="PS51257">
    <property type="entry name" value="PROKAR_LIPOPROTEIN"/>
    <property type="match status" value="1"/>
</dbReference>
<accession>A0A5C6LVW6</accession>